<dbReference type="AlphaFoldDB" id="A0A692YUN3"/>
<dbReference type="Pfam" id="PF11186">
    <property type="entry name" value="DUF2972"/>
    <property type="match status" value="1"/>
</dbReference>
<evidence type="ECO:0000313" key="1">
    <source>
        <dbReference type="EMBL" id="EAL0102362.1"/>
    </source>
</evidence>
<proteinExistence type="predicted"/>
<sequence length="477" mass="57077">MNYTYKLNTIKRGYMQNLLLYIKNNLTPTLAQILLQALKNSNNEKFFTFVLENIETICTWLNSSEFENRYLSTKHPYPPLINPNFIEIDASRHCAELAWDLNLPLPKHYKFIYISPHGVGAAAFLRYLNQCCDVTCFASWVLPPDAKERYCLNYMCLNDNTITQYAINISEINLPYFDKYLSLLDFNSKIICGVRDPIGILKHNWGRDWSKVLRNYPPEFNLTYDWRYYIDYLTHQNHKIKIDINELQQGVFIISYLLKYFNKDNVYYLDMEEIRQSKAFDTMNLLAINFNFTPPHKDKLDLFKIKEFRGYIRYLFPITLYANSKDINNTFYLNTPKNNKNFNIDKTSSIPIILDRKHINHEKIDIIQEIIKNDLCNDMGVYIDKNDFKQLEQNNLLFSTIKHYLYDFLYQIKITIDETESKMMKEKDVIDYFIKNKSLVYTFFNIFENDLNHLKQKFPNIINSWTYYKEFEKCVKS</sequence>
<reference evidence="1" key="1">
    <citation type="submission" date="2018-05" db="EMBL/GenBank/DDBJ databases">
        <authorList>
            <consortium name="GenomeTrakr network: Whole genome sequencing for foodborne pathogen traceback"/>
        </authorList>
    </citation>
    <scope>NUCLEOTIDE SEQUENCE</scope>
    <source>
        <strain evidence="1">CFSAN038773</strain>
    </source>
</reference>
<organism evidence="1">
    <name type="scientific">Campylobacter jejuni</name>
    <dbReference type="NCBI Taxonomy" id="197"/>
    <lineage>
        <taxon>Bacteria</taxon>
        <taxon>Pseudomonadati</taxon>
        <taxon>Campylobacterota</taxon>
        <taxon>Epsilonproteobacteria</taxon>
        <taxon>Campylobacterales</taxon>
        <taxon>Campylobacteraceae</taxon>
        <taxon>Campylobacter</taxon>
    </lineage>
</organism>
<accession>A0A692YUN3</accession>
<dbReference type="InterPro" id="IPR021353">
    <property type="entry name" value="DUF2972"/>
</dbReference>
<gene>
    <name evidence="1" type="ORF">BHU84_01995</name>
</gene>
<protein>
    <submittedName>
        <fullName evidence="1">DUF2972 domain-containing protein</fullName>
    </submittedName>
</protein>
<comment type="caution">
    <text evidence="1">The sequence shown here is derived from an EMBL/GenBank/DDBJ whole genome shotgun (WGS) entry which is preliminary data.</text>
</comment>
<name>A0A692YUN3_CAMJU</name>
<dbReference type="EMBL" id="AACKQB010000002">
    <property type="protein sequence ID" value="EAL0102362.1"/>
    <property type="molecule type" value="Genomic_DNA"/>
</dbReference>